<dbReference type="STRING" id="714943.Mucpa_4623"/>
<protein>
    <recommendedName>
        <fullName evidence="4">Acetyltransferase</fullName>
    </recommendedName>
</protein>
<organism evidence="2 3">
    <name type="scientific">Mucilaginibacter paludis DSM 18603</name>
    <dbReference type="NCBI Taxonomy" id="714943"/>
    <lineage>
        <taxon>Bacteria</taxon>
        <taxon>Pseudomonadati</taxon>
        <taxon>Bacteroidota</taxon>
        <taxon>Sphingobacteriia</taxon>
        <taxon>Sphingobacteriales</taxon>
        <taxon>Sphingobacteriaceae</taxon>
        <taxon>Mucilaginibacter</taxon>
    </lineage>
</organism>
<accession>H1Y8U6</accession>
<dbReference type="Pfam" id="PF00132">
    <property type="entry name" value="Hexapep"/>
    <property type="match status" value="1"/>
</dbReference>
<dbReference type="InterPro" id="IPR001451">
    <property type="entry name" value="Hexapep"/>
</dbReference>
<dbReference type="PANTHER" id="PTHR43300">
    <property type="entry name" value="ACETYLTRANSFERASE"/>
    <property type="match status" value="1"/>
</dbReference>
<dbReference type="InterPro" id="IPR050179">
    <property type="entry name" value="Trans_hexapeptide_repeat"/>
</dbReference>
<dbReference type="eggNOG" id="COG0110">
    <property type="taxonomic scope" value="Bacteria"/>
</dbReference>
<sequence length="182" mass="20739">MIFFSRVIKRIRNEFLRRVVYRQYQIGAGFHSGIRVRIWARQKVVIGKNFYIGRDSFIESDVVIGNNVIWANRVALVGRYDHHYQQIGVPIRLASQIRDQDYNWLGLNNLTIIEDDVWVGYGVTIMSGVTIKAGSIIAAGSVVTRDVEPYSIYGGVPAKKIKNRFNSVEELDQHLKILTGGQ</sequence>
<evidence type="ECO:0000256" key="1">
    <source>
        <dbReference type="ARBA" id="ARBA00007274"/>
    </source>
</evidence>
<dbReference type="Proteomes" id="UP000002774">
    <property type="component" value="Chromosome"/>
</dbReference>
<dbReference type="InterPro" id="IPR011004">
    <property type="entry name" value="Trimer_LpxA-like_sf"/>
</dbReference>
<dbReference type="OrthoDB" id="9801697at2"/>
<dbReference type="PANTHER" id="PTHR43300:SF11">
    <property type="entry name" value="ACETYLTRANSFERASE RV3034C-RELATED"/>
    <property type="match status" value="1"/>
</dbReference>
<keyword evidence="3" id="KW-1185">Reference proteome</keyword>
<dbReference type="AlphaFoldDB" id="H1Y8U6"/>
<dbReference type="SUPFAM" id="SSF51161">
    <property type="entry name" value="Trimeric LpxA-like enzymes"/>
    <property type="match status" value="1"/>
</dbReference>
<evidence type="ECO:0000313" key="2">
    <source>
        <dbReference type="EMBL" id="EHQ28712.1"/>
    </source>
</evidence>
<evidence type="ECO:0008006" key="4">
    <source>
        <dbReference type="Google" id="ProtNLM"/>
    </source>
</evidence>
<dbReference type="RefSeq" id="WP_008509603.1">
    <property type="nucleotide sequence ID" value="NZ_CM001403.1"/>
</dbReference>
<dbReference type="HOGENOM" id="CLU_051638_7_3_10"/>
<dbReference type="EMBL" id="CM001403">
    <property type="protein sequence ID" value="EHQ28712.1"/>
    <property type="molecule type" value="Genomic_DNA"/>
</dbReference>
<comment type="similarity">
    <text evidence="1">Belongs to the transferase hexapeptide repeat family.</text>
</comment>
<dbReference type="Gene3D" id="2.160.10.10">
    <property type="entry name" value="Hexapeptide repeat proteins"/>
    <property type="match status" value="1"/>
</dbReference>
<evidence type="ECO:0000313" key="3">
    <source>
        <dbReference type="Proteomes" id="UP000002774"/>
    </source>
</evidence>
<gene>
    <name evidence="2" type="ORF">Mucpa_4623</name>
</gene>
<name>H1Y8U6_9SPHI</name>
<proteinExistence type="inferred from homology"/>
<reference evidence="2" key="1">
    <citation type="submission" date="2011-09" db="EMBL/GenBank/DDBJ databases">
        <title>The permanent draft genome of Mucilaginibacter paludis DSM 18603.</title>
        <authorList>
            <consortium name="US DOE Joint Genome Institute (JGI-PGF)"/>
            <person name="Lucas S."/>
            <person name="Han J."/>
            <person name="Lapidus A."/>
            <person name="Bruce D."/>
            <person name="Goodwin L."/>
            <person name="Pitluck S."/>
            <person name="Peters L."/>
            <person name="Kyrpides N."/>
            <person name="Mavromatis K."/>
            <person name="Ivanova N."/>
            <person name="Mikhailova N."/>
            <person name="Held B."/>
            <person name="Detter J.C."/>
            <person name="Tapia R."/>
            <person name="Han C."/>
            <person name="Land M."/>
            <person name="Hauser L."/>
            <person name="Markowitz V."/>
            <person name="Cheng J.-F."/>
            <person name="Hugenholtz P."/>
            <person name="Woyke T."/>
            <person name="Wu D."/>
            <person name="Tindall B."/>
            <person name="Brambilla E."/>
            <person name="Klenk H.-P."/>
            <person name="Eisen J.A."/>
        </authorList>
    </citation>
    <scope>NUCLEOTIDE SEQUENCE [LARGE SCALE GENOMIC DNA]</scope>
    <source>
        <strain evidence="2">DSM 18603</strain>
    </source>
</reference>